<comment type="catalytic activity">
    <reaction evidence="7">
        <text>3-hydroxy-2-methylpropanoate + NAD(+) = 2-methyl-3-oxopropanoate + NADH + H(+)</text>
        <dbReference type="Rhea" id="RHEA:17681"/>
        <dbReference type="ChEBI" id="CHEBI:11805"/>
        <dbReference type="ChEBI" id="CHEBI:15378"/>
        <dbReference type="ChEBI" id="CHEBI:57540"/>
        <dbReference type="ChEBI" id="CHEBI:57700"/>
        <dbReference type="ChEBI" id="CHEBI:57945"/>
        <dbReference type="EC" id="1.1.1.31"/>
    </reaction>
</comment>
<dbReference type="PANTHER" id="PTHR22981">
    <property type="entry name" value="3-HYDROXYISOBUTYRATE DEHYDROGENASE-RELATED"/>
    <property type="match status" value="1"/>
</dbReference>
<dbReference type="PROSITE" id="PS00895">
    <property type="entry name" value="3_HYDROXYISOBUT_DH"/>
    <property type="match status" value="1"/>
</dbReference>
<reference evidence="10 11" key="1">
    <citation type="journal article" date="2024" name="J Genomics">
        <title>Draft genome sequencing and assembly of Favolaschia claudopus CIRM-BRFM 2984 isolated from oak limbs.</title>
        <authorList>
            <person name="Navarro D."/>
            <person name="Drula E."/>
            <person name="Chaduli D."/>
            <person name="Cazenave R."/>
            <person name="Ahrendt S."/>
            <person name="Wang J."/>
            <person name="Lipzen A."/>
            <person name="Daum C."/>
            <person name="Barry K."/>
            <person name="Grigoriev I.V."/>
            <person name="Favel A."/>
            <person name="Rosso M.N."/>
            <person name="Martin F."/>
        </authorList>
    </citation>
    <scope>NUCLEOTIDE SEQUENCE [LARGE SCALE GENOMIC DNA]</scope>
    <source>
        <strain evidence="10 11">CIRM-BRFM 2984</strain>
    </source>
</reference>
<comment type="caution">
    <text evidence="10">The sequence shown here is derived from an EMBL/GenBank/DDBJ whole genome shotgun (WGS) entry which is preliminary data.</text>
</comment>
<dbReference type="EC" id="1.1.1.31" evidence="3"/>
<dbReference type="Proteomes" id="UP001362999">
    <property type="component" value="Unassembled WGS sequence"/>
</dbReference>
<dbReference type="InterPro" id="IPR029154">
    <property type="entry name" value="HIBADH-like_NADP-bd"/>
</dbReference>
<dbReference type="GO" id="GO:0050661">
    <property type="term" value="F:NADP binding"/>
    <property type="evidence" value="ECO:0007669"/>
    <property type="project" value="InterPro"/>
</dbReference>
<keyword evidence="4" id="KW-0101">Branched-chain amino acid catabolism</keyword>
<dbReference type="InterPro" id="IPR008927">
    <property type="entry name" value="6-PGluconate_DH-like_C_sf"/>
</dbReference>
<dbReference type="EMBL" id="JAWWNJ010000035">
    <property type="protein sequence ID" value="KAK7023899.1"/>
    <property type="molecule type" value="Genomic_DNA"/>
</dbReference>
<dbReference type="InterPro" id="IPR002204">
    <property type="entry name" value="3-OH-isobutyrate_DH-rel_CS"/>
</dbReference>
<name>A0AAW0BDI1_9AGAR</name>
<evidence type="ECO:0000259" key="9">
    <source>
        <dbReference type="Pfam" id="PF14833"/>
    </source>
</evidence>
<dbReference type="GO" id="GO:0005739">
    <property type="term" value="C:mitochondrion"/>
    <property type="evidence" value="ECO:0007669"/>
    <property type="project" value="TreeGrafter"/>
</dbReference>
<evidence type="ECO:0000259" key="8">
    <source>
        <dbReference type="Pfam" id="PF03446"/>
    </source>
</evidence>
<evidence type="ECO:0000256" key="3">
    <source>
        <dbReference type="ARBA" id="ARBA00012991"/>
    </source>
</evidence>
<evidence type="ECO:0000313" key="11">
    <source>
        <dbReference type="Proteomes" id="UP001362999"/>
    </source>
</evidence>
<evidence type="ECO:0000256" key="7">
    <source>
        <dbReference type="ARBA" id="ARBA00049197"/>
    </source>
</evidence>
<dbReference type="GO" id="GO:0051287">
    <property type="term" value="F:NAD binding"/>
    <property type="evidence" value="ECO:0007669"/>
    <property type="project" value="InterPro"/>
</dbReference>
<accession>A0AAW0BDI1</accession>
<organism evidence="10 11">
    <name type="scientific">Favolaschia claudopus</name>
    <dbReference type="NCBI Taxonomy" id="2862362"/>
    <lineage>
        <taxon>Eukaryota</taxon>
        <taxon>Fungi</taxon>
        <taxon>Dikarya</taxon>
        <taxon>Basidiomycota</taxon>
        <taxon>Agaricomycotina</taxon>
        <taxon>Agaricomycetes</taxon>
        <taxon>Agaricomycetidae</taxon>
        <taxon>Agaricales</taxon>
        <taxon>Marasmiineae</taxon>
        <taxon>Mycenaceae</taxon>
        <taxon>Favolaschia</taxon>
    </lineage>
</organism>
<feature type="domain" description="3-hydroxyisobutyrate dehydrogenase-like NAD-binding" evidence="9">
    <location>
        <begin position="201"/>
        <end position="332"/>
    </location>
</feature>
<keyword evidence="11" id="KW-1185">Reference proteome</keyword>
<proteinExistence type="inferred from homology"/>
<dbReference type="Gene3D" id="3.40.50.720">
    <property type="entry name" value="NAD(P)-binding Rossmann-like Domain"/>
    <property type="match status" value="2"/>
</dbReference>
<keyword evidence="6" id="KW-0520">NAD</keyword>
<comment type="pathway">
    <text evidence="1">Amino-acid degradation; L-valine degradation.</text>
</comment>
<dbReference type="SUPFAM" id="SSF48179">
    <property type="entry name" value="6-phosphogluconate dehydrogenase C-terminal domain-like"/>
    <property type="match status" value="1"/>
</dbReference>
<dbReference type="GO" id="GO:0008442">
    <property type="term" value="F:3-hydroxyisobutyrate dehydrogenase activity"/>
    <property type="evidence" value="ECO:0007669"/>
    <property type="project" value="UniProtKB-EC"/>
</dbReference>
<evidence type="ECO:0000256" key="5">
    <source>
        <dbReference type="ARBA" id="ARBA00023002"/>
    </source>
</evidence>
<dbReference type="Gene3D" id="1.10.1040.10">
    <property type="entry name" value="N-(1-d-carboxylethyl)-l-norvaline Dehydrogenase, domain 2"/>
    <property type="match status" value="1"/>
</dbReference>
<evidence type="ECO:0000256" key="2">
    <source>
        <dbReference type="ARBA" id="ARBA00006013"/>
    </source>
</evidence>
<dbReference type="FunFam" id="1.10.1040.10:FF:000006">
    <property type="entry name" value="3-hydroxyisobutyrate dehydrogenase"/>
    <property type="match status" value="1"/>
</dbReference>
<protein>
    <recommendedName>
        <fullName evidence="3">3-hydroxyisobutyrate dehydrogenase</fullName>
        <ecNumber evidence="3">1.1.1.31</ecNumber>
    </recommendedName>
</protein>
<dbReference type="InterPro" id="IPR013328">
    <property type="entry name" value="6PGD_dom2"/>
</dbReference>
<evidence type="ECO:0000256" key="4">
    <source>
        <dbReference type="ARBA" id="ARBA00022456"/>
    </source>
</evidence>
<sequence>MKATFKCLQTLQRLTTRPKSTSFIGLGRMGSEMAYNLFSKQFAKQPDAHFVVCDAFPESASTFCHNFTTAFPGSNVSIAATPEEATLASEIIVTMLPSSPQVQTVYGGAIIPTLRSLPADLAQKTVCIDSTTLDVDVARETAQAVIATGATMLDAPVSGGVTGAKAATLAFLVGGTETSFRAAYPVLSMMGQRIVHCGPSGAGLGAKICNNLILGVQQVVVAEAMILGQKMGLDPAVMSSVIGSSTGNCWSISVNNPVPGSLPDKSPPCERDYEGGFATALMEKDMGLASNIATQTASSLPLGEAARRVYREMMETQPELARKDFSSVYRYLSAPKCLGRVEPRSPQKCLPQTSSSLVFPLASCPSVPSPSLLSGGLNTCSRALVSFLVPLEGEPLASHVRVVDKFSVEPPTTYIGAEFPKLLKKPQVQYRQANLTVPATIASCFDPPEGQSAYDYVFDFTGEVAFDRTDMIHVERTCQVARLIGLEAAKRKVKAYVRLQQPFYETSSKGSHDEKEDIKPLGVAGTWWHETLRMLAAIEDLNLVILRIGFVYGPYTNWGNVASVFTVASVYGYMKKPMKSMWSPGKNPTHTIHTEDVAGGLWACAQWMAPLGRKEADSLAGEEILFHNDKSKVAEVHGMPPADKKLIAPLFNLVDNSESTLLSVGQTVTSLFGTTFEFFNLVENTVLKMKSDTVEEINEHHVGGWTEMITTSNPPIPNTPLSAYMDKYALEKHVVAFSNAKLLEVTGYKLKKPNLSKETVKEVVDKWKEEGSWPILDA</sequence>
<dbReference type="Pfam" id="PF14833">
    <property type="entry name" value="NAD_binding_11"/>
    <property type="match status" value="1"/>
</dbReference>
<gene>
    <name evidence="10" type="ORF">R3P38DRAFT_3316956</name>
</gene>
<evidence type="ECO:0000256" key="6">
    <source>
        <dbReference type="ARBA" id="ARBA00023027"/>
    </source>
</evidence>
<evidence type="ECO:0000256" key="1">
    <source>
        <dbReference type="ARBA" id="ARBA00005109"/>
    </source>
</evidence>
<dbReference type="SUPFAM" id="SSF51735">
    <property type="entry name" value="NAD(P)-binding Rossmann-fold domains"/>
    <property type="match status" value="2"/>
</dbReference>
<dbReference type="AlphaFoldDB" id="A0AAW0BDI1"/>
<feature type="domain" description="6-phosphogluconate dehydrogenase NADP-binding" evidence="8">
    <location>
        <begin position="22"/>
        <end position="198"/>
    </location>
</feature>
<dbReference type="InterPro" id="IPR006115">
    <property type="entry name" value="6PGDH_NADP-bd"/>
</dbReference>
<keyword evidence="5" id="KW-0560">Oxidoreductase</keyword>
<dbReference type="InterPro" id="IPR036291">
    <property type="entry name" value="NAD(P)-bd_dom_sf"/>
</dbReference>
<dbReference type="PANTHER" id="PTHR22981:SF7">
    <property type="entry name" value="3-HYDROXYISOBUTYRATE DEHYDROGENASE, MITOCHONDRIAL"/>
    <property type="match status" value="1"/>
</dbReference>
<evidence type="ECO:0000313" key="10">
    <source>
        <dbReference type="EMBL" id="KAK7023899.1"/>
    </source>
</evidence>
<comment type="similarity">
    <text evidence="2">Belongs to the HIBADH-related family. 3-hydroxyisobutyrate dehydrogenase subfamily.</text>
</comment>
<dbReference type="Pfam" id="PF03446">
    <property type="entry name" value="NAD_binding_2"/>
    <property type="match status" value="1"/>
</dbReference>
<dbReference type="GO" id="GO:0006574">
    <property type="term" value="P:L-valine catabolic process"/>
    <property type="evidence" value="ECO:0007669"/>
    <property type="project" value="TreeGrafter"/>
</dbReference>